<dbReference type="GeneID" id="63677952"/>
<organism evidence="3 4">
    <name type="scientific">Sporothrix brasiliensis 5110</name>
    <dbReference type="NCBI Taxonomy" id="1398154"/>
    <lineage>
        <taxon>Eukaryota</taxon>
        <taxon>Fungi</taxon>
        <taxon>Dikarya</taxon>
        <taxon>Ascomycota</taxon>
        <taxon>Pezizomycotina</taxon>
        <taxon>Sordariomycetes</taxon>
        <taxon>Sordariomycetidae</taxon>
        <taxon>Ophiostomatales</taxon>
        <taxon>Ophiostomataceae</taxon>
        <taxon>Sporothrix</taxon>
    </lineage>
</organism>
<reference evidence="3 4" key="1">
    <citation type="journal article" date="2014" name="BMC Genomics">
        <title>Comparative genomics of the major fungal agents of human and animal Sporotrichosis: Sporothrix schenckii and Sporothrix brasiliensis.</title>
        <authorList>
            <person name="Teixeira M.M."/>
            <person name="de Almeida L.G."/>
            <person name="Kubitschek-Barreira P."/>
            <person name="Alves F.L."/>
            <person name="Kioshima E.S."/>
            <person name="Abadio A.K."/>
            <person name="Fernandes L."/>
            <person name="Derengowski L.S."/>
            <person name="Ferreira K.S."/>
            <person name="Souza R.C."/>
            <person name="Ruiz J.C."/>
            <person name="de Andrade N.C."/>
            <person name="Paes H.C."/>
            <person name="Nicola A.M."/>
            <person name="Albuquerque P."/>
            <person name="Gerber A.L."/>
            <person name="Martins V.P."/>
            <person name="Peconick L.D."/>
            <person name="Neto A.V."/>
            <person name="Chaucanez C.B."/>
            <person name="Silva P.A."/>
            <person name="Cunha O.L."/>
            <person name="de Oliveira F.F."/>
            <person name="dos Santos T.C."/>
            <person name="Barros A.L."/>
            <person name="Soares M.A."/>
            <person name="de Oliveira L.M."/>
            <person name="Marini M.M."/>
            <person name="Villalobos-Duno H."/>
            <person name="Cunha M.M."/>
            <person name="de Hoog S."/>
            <person name="da Silveira J.F."/>
            <person name="Henrissat B."/>
            <person name="Nino-Vega G.A."/>
            <person name="Cisalpino P.S."/>
            <person name="Mora-Montes H.M."/>
            <person name="Almeida S.R."/>
            <person name="Stajich J.E."/>
            <person name="Lopes-Bezerra L.M."/>
            <person name="Vasconcelos A.T."/>
            <person name="Felipe M.S."/>
        </authorList>
    </citation>
    <scope>NUCLEOTIDE SEQUENCE [LARGE SCALE GENOMIC DNA]</scope>
    <source>
        <strain evidence="3 4">5110</strain>
    </source>
</reference>
<protein>
    <recommendedName>
        <fullName evidence="2">Carrier domain-containing protein</fullName>
    </recommendedName>
</protein>
<dbReference type="InterPro" id="IPR036736">
    <property type="entry name" value="ACP-like_sf"/>
</dbReference>
<dbReference type="GO" id="GO:0043041">
    <property type="term" value="P:amino acid activation for nonribosomal peptide biosynthetic process"/>
    <property type="evidence" value="ECO:0007669"/>
    <property type="project" value="TreeGrafter"/>
</dbReference>
<accession>A0A0C2ISK8</accession>
<dbReference type="PANTHER" id="PTHR45527">
    <property type="entry name" value="NONRIBOSOMAL PEPTIDE SYNTHETASE"/>
    <property type="match status" value="1"/>
</dbReference>
<evidence type="ECO:0000256" key="1">
    <source>
        <dbReference type="ARBA" id="ARBA00022598"/>
    </source>
</evidence>
<dbReference type="VEuPathDB" id="FungiDB:SPBR_04754"/>
<dbReference type="Gene3D" id="3.30.559.10">
    <property type="entry name" value="Chloramphenicol acetyltransferase-like domain"/>
    <property type="match status" value="1"/>
</dbReference>
<dbReference type="GO" id="GO:0044550">
    <property type="term" value="P:secondary metabolite biosynthetic process"/>
    <property type="evidence" value="ECO:0007669"/>
    <property type="project" value="TreeGrafter"/>
</dbReference>
<proteinExistence type="predicted"/>
<dbReference type="RefSeq" id="XP_040615987.1">
    <property type="nucleotide sequence ID" value="XM_040763031.1"/>
</dbReference>
<keyword evidence="4" id="KW-1185">Reference proteome</keyword>
<dbReference type="EMBL" id="AWTV01000010">
    <property type="protein sequence ID" value="KIH87977.1"/>
    <property type="molecule type" value="Genomic_DNA"/>
</dbReference>
<keyword evidence="1" id="KW-0436">Ligase</keyword>
<dbReference type="GO" id="GO:0031177">
    <property type="term" value="F:phosphopantetheine binding"/>
    <property type="evidence" value="ECO:0007669"/>
    <property type="project" value="TreeGrafter"/>
</dbReference>
<dbReference type="GO" id="GO:0005737">
    <property type="term" value="C:cytoplasm"/>
    <property type="evidence" value="ECO:0007669"/>
    <property type="project" value="TreeGrafter"/>
</dbReference>
<dbReference type="PANTHER" id="PTHR45527:SF1">
    <property type="entry name" value="FATTY ACID SYNTHASE"/>
    <property type="match status" value="1"/>
</dbReference>
<name>A0A0C2ISK8_9PEZI</name>
<dbReference type="Pfam" id="PF00668">
    <property type="entry name" value="Condensation"/>
    <property type="match status" value="1"/>
</dbReference>
<dbReference type="AlphaFoldDB" id="A0A0C2ISK8"/>
<dbReference type="GO" id="GO:0016874">
    <property type="term" value="F:ligase activity"/>
    <property type="evidence" value="ECO:0007669"/>
    <property type="project" value="UniProtKB-KW"/>
</dbReference>
<evidence type="ECO:0000313" key="4">
    <source>
        <dbReference type="Proteomes" id="UP000031575"/>
    </source>
</evidence>
<feature type="domain" description="Carrier" evidence="2">
    <location>
        <begin position="467"/>
        <end position="542"/>
    </location>
</feature>
<gene>
    <name evidence="3" type="ORF">SPBR_04754</name>
</gene>
<dbReference type="PROSITE" id="PS50075">
    <property type="entry name" value="CARRIER"/>
    <property type="match status" value="1"/>
</dbReference>
<sequence>MAPDFEHTLHEVARDLLFVATPLQEGMLSASLALADQAYTYTHSKQISASACQLDAPAFSRFFDAVRDTVLSCEILRTRFILTDNQNAPWVGIVSPTQVSDLVDWQVSASGIIRLRIHHALYDANSIRALWHLLDENYARHLSDTIAKVEKQRLFLYRPFAKQVYVAQRTAVAFWVNTIQDYDYVPVVVSSDGVTFTQQQHASSSFHFTVGTDILSALQTTCRKANVALKTALQLSWAKVLCERLYSQVDMVFGEVITTTSDNATITGDEAAVMGPTINTIPMRLRLGPNVNIADALSQLQHLGDQARGPNGMASLREVQTAWRSSRSDGINTSAGLFQSLFVFDGDVSVDTSSDEQHILPVATDAQTVPSNTEKEPMYDDYPFISSFRIHDGVLHGALRTKDGEDATHCLGSQLAAALHYLASASIHSVALDPAVSASFPTMVNGHGCSGSHRLGSDVNVDMTGSTDLAESILQLAIKVVGSRIRGKVGYATKLINVGLDSISAIRFSNLLKKNFGVHVSVFDIMKGSSIESIVRKHSAIENHTDDEGQQLPSPLPEKQVIKDEALAKSLAAEILGLQSVDQIQSVLPVLAGQKHTLQHWLHSGKRFFEAPWVYRVSDGTSISVEKAANAWTSLCCAHDILRTTIVAPQNNIVPGLVQVTFNTAMSPAARFTTLRDDKATIKSLVDTP</sequence>
<comment type="caution">
    <text evidence="3">The sequence shown here is derived from an EMBL/GenBank/DDBJ whole genome shotgun (WGS) entry which is preliminary data.</text>
</comment>
<dbReference type="SUPFAM" id="SSF52777">
    <property type="entry name" value="CoA-dependent acyltransferases"/>
    <property type="match status" value="2"/>
</dbReference>
<dbReference type="SUPFAM" id="SSF47336">
    <property type="entry name" value="ACP-like"/>
    <property type="match status" value="1"/>
</dbReference>
<dbReference type="InterPro" id="IPR001242">
    <property type="entry name" value="Condensation_dom"/>
</dbReference>
<dbReference type="OrthoDB" id="416786at2759"/>
<dbReference type="HOGENOM" id="CLU_399651_0_0_1"/>
<dbReference type="Gene3D" id="3.30.559.30">
    <property type="entry name" value="Nonribosomal peptide synthetase, condensation domain"/>
    <property type="match status" value="1"/>
</dbReference>
<evidence type="ECO:0000259" key="2">
    <source>
        <dbReference type="PROSITE" id="PS50075"/>
    </source>
</evidence>
<dbReference type="Pfam" id="PF00550">
    <property type="entry name" value="PP-binding"/>
    <property type="match status" value="1"/>
</dbReference>
<evidence type="ECO:0000313" key="3">
    <source>
        <dbReference type="EMBL" id="KIH87977.1"/>
    </source>
</evidence>
<dbReference type="Proteomes" id="UP000031575">
    <property type="component" value="Unassembled WGS sequence"/>
</dbReference>
<dbReference type="InterPro" id="IPR009081">
    <property type="entry name" value="PP-bd_ACP"/>
</dbReference>
<dbReference type="InterPro" id="IPR023213">
    <property type="entry name" value="CAT-like_dom_sf"/>
</dbReference>